<dbReference type="PROSITE" id="PS50294">
    <property type="entry name" value="WD_REPEATS_REGION"/>
    <property type="match status" value="1"/>
</dbReference>
<keyword evidence="2" id="KW-0813">Transport</keyword>
<feature type="repeat" description="WD" evidence="11">
    <location>
        <begin position="188"/>
        <end position="219"/>
    </location>
</feature>
<dbReference type="InterPro" id="IPR001680">
    <property type="entry name" value="WD40_rpt"/>
</dbReference>
<keyword evidence="10 13" id="KW-0472">Membrane</keyword>
<keyword evidence="6" id="KW-0256">Endoplasmic reticulum</keyword>
<name>A0A4Y7MTH4_DAPPU</name>
<dbReference type="InterPro" id="IPR015943">
    <property type="entry name" value="WD40/YVTN_repeat-like_dom_sf"/>
</dbReference>
<keyword evidence="9 13" id="KW-1133">Transmembrane helix</keyword>
<dbReference type="Gene3D" id="2.130.10.10">
    <property type="entry name" value="YVTN repeat-like/Quinoprotein amine dehydrogenase"/>
    <property type="match status" value="1"/>
</dbReference>
<dbReference type="OrthoDB" id="6348807at2759"/>
<evidence type="ECO:0000256" key="2">
    <source>
        <dbReference type="ARBA" id="ARBA00022448"/>
    </source>
</evidence>
<keyword evidence="4 13" id="KW-0812">Transmembrane</keyword>
<evidence type="ECO:0000256" key="3">
    <source>
        <dbReference type="ARBA" id="ARBA00022574"/>
    </source>
</evidence>
<keyword evidence="5" id="KW-0677">Repeat</keyword>
<dbReference type="GO" id="GO:0005789">
    <property type="term" value="C:endoplasmic reticulum membrane"/>
    <property type="evidence" value="ECO:0007669"/>
    <property type="project" value="UniProtKB-SubCell"/>
</dbReference>
<dbReference type="EMBL" id="LR014097">
    <property type="protein sequence ID" value="SVE83716.1"/>
    <property type="molecule type" value="mRNA"/>
</dbReference>
<dbReference type="GO" id="GO:0016192">
    <property type="term" value="P:vesicle-mediated transport"/>
    <property type="evidence" value="ECO:0007669"/>
    <property type="project" value="UniProtKB-KW"/>
</dbReference>
<evidence type="ECO:0000256" key="7">
    <source>
        <dbReference type="ARBA" id="ARBA00022892"/>
    </source>
</evidence>
<evidence type="ECO:0000256" key="13">
    <source>
        <dbReference type="SAM" id="Phobius"/>
    </source>
</evidence>
<organism evidence="14">
    <name type="scientific">Daphnia pulex</name>
    <name type="common">Water flea</name>
    <dbReference type="NCBI Taxonomy" id="6669"/>
    <lineage>
        <taxon>Eukaryota</taxon>
        <taxon>Metazoa</taxon>
        <taxon>Ecdysozoa</taxon>
        <taxon>Arthropoda</taxon>
        <taxon>Crustacea</taxon>
        <taxon>Branchiopoda</taxon>
        <taxon>Diplostraca</taxon>
        <taxon>Cladocera</taxon>
        <taxon>Anomopoda</taxon>
        <taxon>Daphniidae</taxon>
        <taxon>Daphnia</taxon>
    </lineage>
</organism>
<dbReference type="PANTHER" id="PTHR23284:SF0">
    <property type="entry name" value="PROLACTIN REGULATORY ELEMENT-BINDING PROTEIN"/>
    <property type="match status" value="1"/>
</dbReference>
<evidence type="ECO:0000256" key="1">
    <source>
        <dbReference type="ARBA" id="ARBA00004389"/>
    </source>
</evidence>
<keyword evidence="3 11" id="KW-0853">WD repeat</keyword>
<proteinExistence type="evidence at transcript level"/>
<dbReference type="InterPro" id="IPR036322">
    <property type="entry name" value="WD40_repeat_dom_sf"/>
</dbReference>
<dbReference type="Pfam" id="PF00400">
    <property type="entry name" value="WD40"/>
    <property type="match status" value="2"/>
</dbReference>
<reference evidence="14" key="1">
    <citation type="submission" date="2018-08" db="EMBL/GenBank/DDBJ databases">
        <authorList>
            <person name="Cornetti L."/>
        </authorList>
    </citation>
    <scope>NUCLEOTIDE SEQUENCE</scope>
    <source>
        <strain evidence="14">CH-H</strain>
    </source>
</reference>
<dbReference type="PROSITE" id="PS50082">
    <property type="entry name" value="WD_REPEATS_2"/>
    <property type="match status" value="2"/>
</dbReference>
<evidence type="ECO:0000256" key="10">
    <source>
        <dbReference type="ARBA" id="ARBA00023136"/>
    </source>
</evidence>
<evidence type="ECO:0000256" key="5">
    <source>
        <dbReference type="ARBA" id="ARBA00022737"/>
    </source>
</evidence>
<evidence type="ECO:0000256" key="8">
    <source>
        <dbReference type="ARBA" id="ARBA00022927"/>
    </source>
</evidence>
<dbReference type="GO" id="GO:0015031">
    <property type="term" value="P:protein transport"/>
    <property type="evidence" value="ECO:0007669"/>
    <property type="project" value="UniProtKB-KW"/>
</dbReference>
<keyword evidence="8" id="KW-0653">Protein transport</keyword>
<dbReference type="AlphaFoldDB" id="A0A4Y7MTH4"/>
<dbReference type="GO" id="GO:0005085">
    <property type="term" value="F:guanyl-nucleotide exchange factor activity"/>
    <property type="evidence" value="ECO:0007669"/>
    <property type="project" value="InterPro"/>
</dbReference>
<dbReference type="InterPro" id="IPR045260">
    <property type="entry name" value="Sec12-like"/>
</dbReference>
<evidence type="ECO:0000256" key="4">
    <source>
        <dbReference type="ARBA" id="ARBA00022692"/>
    </source>
</evidence>
<evidence type="ECO:0000256" key="12">
    <source>
        <dbReference type="SAM" id="MobiDB-lite"/>
    </source>
</evidence>
<sequence>MGSVQELRGDPAAKVNFPLYAVEMLTDRHFVVAGGGGAAKTGVSNGFATYQLTFNGEQCIATQVGKHDTGSRAVMNCATYEDNKSKSKKIYFVAGLDDHSQLYYINKKFEIARSYSYSDQNENEKSPDNSVRKRKPSENKENDVDSSKSPESLRKGLLSQRRLRMLAHPMDSVKTDIGPQEESFQKVVRISSSGKLLATGGCDGYIRLWQFPTLKPLRDIKAHEKEVDDIDFSPDSQKIVSVSKDGCAFVWNSKDGNKLCQLEWTPPDNAKYLFKRCRFSVGEGDGQRPRLFTITNPIKSKLPSFLQLWDTSSFLLIKSVAYNSSPISALATSPCGKFVAIGSMFGGSIDIYTAFNLQLVKRVENAHSNFITGLAFVPCHTEVGQNITGLSEGAVISISVDNQIRVHRIPHRRNLLPLWAALLIIVIVVCLAFSVCSYLGL</sequence>
<dbReference type="SMART" id="SM00320">
    <property type="entry name" value="WD40"/>
    <property type="match status" value="4"/>
</dbReference>
<evidence type="ECO:0000256" key="9">
    <source>
        <dbReference type="ARBA" id="ARBA00022989"/>
    </source>
</evidence>
<feature type="transmembrane region" description="Helical" evidence="13">
    <location>
        <begin position="415"/>
        <end position="440"/>
    </location>
</feature>
<dbReference type="PANTHER" id="PTHR23284">
    <property type="entry name" value="PROLACTIN REGULATORY ELEMENT BINDING PROTEIN"/>
    <property type="match status" value="1"/>
</dbReference>
<evidence type="ECO:0000256" key="6">
    <source>
        <dbReference type="ARBA" id="ARBA00022824"/>
    </source>
</evidence>
<feature type="region of interest" description="Disordered" evidence="12">
    <location>
        <begin position="117"/>
        <end position="154"/>
    </location>
</feature>
<dbReference type="SUPFAM" id="SSF50978">
    <property type="entry name" value="WD40 repeat-like"/>
    <property type="match status" value="1"/>
</dbReference>
<evidence type="ECO:0000256" key="11">
    <source>
        <dbReference type="PROSITE-ProRule" id="PRU00221"/>
    </source>
</evidence>
<accession>A0A4Y7MTH4</accession>
<comment type="subcellular location">
    <subcellularLocation>
        <location evidence="1">Endoplasmic reticulum membrane</location>
        <topology evidence="1">Single-pass membrane protein</topology>
    </subcellularLocation>
</comment>
<keyword evidence="7" id="KW-0931">ER-Golgi transport</keyword>
<gene>
    <name evidence="14" type="primary">EOG090X07XQ</name>
</gene>
<evidence type="ECO:0000313" key="14">
    <source>
        <dbReference type="EMBL" id="SVE83716.1"/>
    </source>
</evidence>
<feature type="repeat" description="WD" evidence="11">
    <location>
        <begin position="220"/>
        <end position="261"/>
    </location>
</feature>
<feature type="compositionally biased region" description="Basic and acidic residues" evidence="12">
    <location>
        <begin position="122"/>
        <end position="154"/>
    </location>
</feature>
<protein>
    <submittedName>
        <fullName evidence="14">EOG090X07XQ</fullName>
    </submittedName>
</protein>